<evidence type="ECO:0000256" key="9">
    <source>
        <dbReference type="ARBA" id="ARBA00030608"/>
    </source>
</evidence>
<dbReference type="Proteomes" id="UP000504624">
    <property type="component" value="Unplaced"/>
</dbReference>
<reference evidence="12" key="1">
    <citation type="submission" date="2025-08" db="UniProtKB">
        <authorList>
            <consortium name="RefSeq"/>
        </authorList>
    </citation>
    <scope>IDENTIFICATION</scope>
</reference>
<accession>A0A6J0IT06</accession>
<evidence type="ECO:0000256" key="2">
    <source>
        <dbReference type="ARBA" id="ARBA00008699"/>
    </source>
</evidence>
<dbReference type="InterPro" id="IPR039205">
    <property type="entry name" value="NDUFA11"/>
</dbReference>
<dbReference type="PANTHER" id="PTHR21382:SF1">
    <property type="entry name" value="NADH DEHYDROGENASE [UBIQUINONE] 1 ALPHA SUBCOMPLEX SUBUNIT 11"/>
    <property type="match status" value="1"/>
</dbReference>
<comment type="similarity">
    <text evidence="2">Belongs to the complex I NDUFA11 subunit family.</text>
</comment>
<dbReference type="GO" id="GO:0005743">
    <property type="term" value="C:mitochondrial inner membrane"/>
    <property type="evidence" value="ECO:0007669"/>
    <property type="project" value="UniProtKB-SubCell"/>
</dbReference>
<evidence type="ECO:0000256" key="10">
    <source>
        <dbReference type="ARBA" id="ARBA00031497"/>
    </source>
</evidence>
<comment type="subcellular location">
    <subcellularLocation>
        <location evidence="1">Mitochondrion inner membrane</location>
        <topology evidence="1">Multi-pass membrane protein</topology>
        <orientation evidence="1">Matrix side</orientation>
    </subcellularLocation>
</comment>
<dbReference type="GeneID" id="108506532"/>
<keyword evidence="6" id="KW-1133">Transmembrane helix</keyword>
<proteinExistence type="inferred from homology"/>
<sequence>MAGYWDGPEGEHCAERTWLTTRVGAAVGLVGAAYRIILLRPGSALAALQTAAADSVTMATLGAVFGLGTCLSAQVREEPHSPLDYFVGGCASGAVVGARARSYFAGTTACLGLGFTAALLKIANIEGWRLTGPPKL</sequence>
<evidence type="ECO:0000256" key="8">
    <source>
        <dbReference type="ARBA" id="ARBA00023136"/>
    </source>
</evidence>
<dbReference type="AlphaFoldDB" id="A0A6J0IT06"/>
<dbReference type="GO" id="GO:0045271">
    <property type="term" value="C:respiratory chain complex I"/>
    <property type="evidence" value="ECO:0007669"/>
    <property type="project" value="InterPro"/>
</dbReference>
<keyword evidence="8" id="KW-0472">Membrane</keyword>
<dbReference type="CTD" id="126328"/>
<evidence type="ECO:0000256" key="7">
    <source>
        <dbReference type="ARBA" id="ARBA00023128"/>
    </source>
</evidence>
<protein>
    <recommendedName>
        <fullName evidence="3">NADH dehydrogenase [ubiquinone] 1 alpha subcomplex subunit 11</fullName>
    </recommendedName>
    <alternativeName>
        <fullName evidence="9">Complex I-B14.7</fullName>
    </alternativeName>
    <alternativeName>
        <fullName evidence="10">NADH-ubiquinone oxidoreductase subunit B14.7</fullName>
    </alternativeName>
</protein>
<evidence type="ECO:0000256" key="5">
    <source>
        <dbReference type="ARBA" id="ARBA00022792"/>
    </source>
</evidence>
<evidence type="ECO:0000313" key="11">
    <source>
        <dbReference type="Proteomes" id="UP000504624"/>
    </source>
</evidence>
<name>A0A6J0IT06_9PASS</name>
<dbReference type="PANTHER" id="PTHR21382">
    <property type="entry name" value="NADH-UBIQUINONE OXIDOREDUCTASE SUBUNIT"/>
    <property type="match status" value="1"/>
</dbReference>
<keyword evidence="5" id="KW-0999">Mitochondrion inner membrane</keyword>
<dbReference type="GO" id="GO:0006120">
    <property type="term" value="P:mitochondrial electron transport, NADH to ubiquinone"/>
    <property type="evidence" value="ECO:0007669"/>
    <property type="project" value="InterPro"/>
</dbReference>
<keyword evidence="11" id="KW-1185">Reference proteome</keyword>
<evidence type="ECO:0000256" key="6">
    <source>
        <dbReference type="ARBA" id="ARBA00022989"/>
    </source>
</evidence>
<organism evidence="11 12">
    <name type="scientific">Lepidothrix coronata</name>
    <name type="common">blue-crowned manakin</name>
    <dbReference type="NCBI Taxonomy" id="321398"/>
    <lineage>
        <taxon>Eukaryota</taxon>
        <taxon>Metazoa</taxon>
        <taxon>Chordata</taxon>
        <taxon>Craniata</taxon>
        <taxon>Vertebrata</taxon>
        <taxon>Euteleostomi</taxon>
        <taxon>Archelosauria</taxon>
        <taxon>Archosauria</taxon>
        <taxon>Dinosauria</taxon>
        <taxon>Saurischia</taxon>
        <taxon>Theropoda</taxon>
        <taxon>Coelurosauria</taxon>
        <taxon>Aves</taxon>
        <taxon>Neognathae</taxon>
        <taxon>Neoaves</taxon>
        <taxon>Telluraves</taxon>
        <taxon>Australaves</taxon>
        <taxon>Passeriformes</taxon>
        <taxon>Pipridae</taxon>
        <taxon>Lepidothrix</taxon>
    </lineage>
</organism>
<dbReference type="OrthoDB" id="1913277at2759"/>
<evidence type="ECO:0000256" key="4">
    <source>
        <dbReference type="ARBA" id="ARBA00022692"/>
    </source>
</evidence>
<keyword evidence="7" id="KW-0496">Mitochondrion</keyword>
<dbReference type="RefSeq" id="XP_017689116.1">
    <property type="nucleotide sequence ID" value="XM_017833627.1"/>
</dbReference>
<evidence type="ECO:0000256" key="3">
    <source>
        <dbReference type="ARBA" id="ARBA00018191"/>
    </source>
</evidence>
<gene>
    <name evidence="12" type="primary">NDUFA11</name>
</gene>
<evidence type="ECO:0000313" key="12">
    <source>
        <dbReference type="RefSeq" id="XP_017689116.1"/>
    </source>
</evidence>
<evidence type="ECO:0000256" key="1">
    <source>
        <dbReference type="ARBA" id="ARBA00004292"/>
    </source>
</evidence>
<keyword evidence="4" id="KW-0812">Transmembrane</keyword>